<sequence>MNTIDFNCDLAEGGAFDAELMPLISSCNIACGGHYGNEESITTAVQLALANQVNIGAHPSYPDQENFGRKSMDISSVALKSTLKSQILAVKTITERLGGKLHHVKPHGALYNEIAKDEEKANLVMEVVKEIDENLILFTPPKSVIERLAKSKLSTWKEGFADRNYEADFSLVSRSKNNAVLHEKEAVFQHVFLMISEGKIQVENGPFLEANFDTICLHSDTRNSVEILNYLREKLEAKHIKIR</sequence>
<gene>
    <name evidence="1" type="ORF">FVB9532_03374</name>
</gene>
<dbReference type="EMBL" id="CABVMM010000015">
    <property type="protein sequence ID" value="VVV02078.1"/>
    <property type="molecule type" value="Genomic_DNA"/>
</dbReference>
<reference evidence="1" key="1">
    <citation type="submission" date="2019-09" db="EMBL/GenBank/DDBJ databases">
        <authorList>
            <person name="Rodrigo-Torres L."/>
            <person name="Arahal R. D."/>
            <person name="Lucena T."/>
        </authorList>
    </citation>
    <scope>NUCLEOTIDE SEQUENCE</scope>
    <source>
        <strain evidence="1">ISS653</strain>
    </source>
</reference>
<proteinExistence type="predicted"/>
<protein>
    <submittedName>
        <fullName evidence="1">Uncharacterized protein</fullName>
    </submittedName>
</protein>
<evidence type="ECO:0000313" key="1">
    <source>
        <dbReference type="EMBL" id="VVV02078.1"/>
    </source>
</evidence>
<organism evidence="1 2">
    <name type="scientific">Mesonia oceanica</name>
    <dbReference type="NCBI Taxonomy" id="2687242"/>
    <lineage>
        <taxon>Bacteria</taxon>
        <taxon>Pseudomonadati</taxon>
        <taxon>Bacteroidota</taxon>
        <taxon>Flavobacteriia</taxon>
        <taxon>Flavobacteriales</taxon>
        <taxon>Flavobacteriaceae</taxon>
        <taxon>Mesonia</taxon>
    </lineage>
</organism>
<name>A0AC61YDU4_9FLAO</name>
<evidence type="ECO:0000313" key="2">
    <source>
        <dbReference type="Proteomes" id="UP000356253"/>
    </source>
</evidence>
<keyword evidence="2" id="KW-1185">Reference proteome</keyword>
<comment type="caution">
    <text evidence="1">The sequence shown here is derived from an EMBL/GenBank/DDBJ whole genome shotgun (WGS) entry which is preliminary data.</text>
</comment>
<accession>A0AC61YDU4</accession>
<dbReference type="Proteomes" id="UP000356253">
    <property type="component" value="Unassembled WGS sequence"/>
</dbReference>